<dbReference type="FunFam" id="3.40.50.1100:FF:000016">
    <property type="entry name" value="Cysteine synthase A"/>
    <property type="match status" value="1"/>
</dbReference>
<keyword evidence="4" id="KW-0808">Transferase</keyword>
<dbReference type="Pfam" id="PF00291">
    <property type="entry name" value="PALP"/>
    <property type="match status" value="1"/>
</dbReference>
<feature type="domain" description="Tryptophan synthase beta chain-like PALP" evidence="7">
    <location>
        <begin position="7"/>
        <end position="292"/>
    </location>
</feature>
<dbReference type="GO" id="GO:0016765">
    <property type="term" value="F:transferase activity, transferring alkyl or aryl (other than methyl) groups"/>
    <property type="evidence" value="ECO:0007669"/>
    <property type="project" value="UniProtKB-ARBA"/>
</dbReference>
<dbReference type="InterPro" id="IPR001216">
    <property type="entry name" value="P-phosphate_BS"/>
</dbReference>
<dbReference type="Proteomes" id="UP000076021">
    <property type="component" value="Chromosome"/>
</dbReference>
<dbReference type="Gene3D" id="3.40.50.1100">
    <property type="match status" value="2"/>
</dbReference>
<evidence type="ECO:0000259" key="7">
    <source>
        <dbReference type="Pfam" id="PF00291"/>
    </source>
</evidence>
<evidence type="ECO:0000313" key="9">
    <source>
        <dbReference type="Proteomes" id="UP000076021"/>
    </source>
</evidence>
<evidence type="ECO:0000256" key="6">
    <source>
        <dbReference type="ARBA" id="ARBA00023192"/>
    </source>
</evidence>
<reference evidence="8 9" key="1">
    <citation type="journal article" date="2016" name="Genome Announc.">
        <title>Whole-Genome Sequence of Rummeliibacillus stabekisii Strain PP9 Isolated from Antarctic Soil.</title>
        <authorList>
            <person name="da Mota F.F."/>
            <person name="Vollu R.E."/>
            <person name="Jurelevicius D."/>
            <person name="Seldin L."/>
        </authorList>
    </citation>
    <scope>NUCLEOTIDE SEQUENCE [LARGE SCALE GENOMIC DNA]</scope>
    <source>
        <strain evidence="8 9">PP9</strain>
    </source>
</reference>
<gene>
    <name evidence="8" type="ORF">ATY39_01125</name>
</gene>
<keyword evidence="6" id="KW-0198">Cysteine biosynthesis</keyword>
<dbReference type="CDD" id="cd01561">
    <property type="entry name" value="CBS_like"/>
    <property type="match status" value="1"/>
</dbReference>
<evidence type="ECO:0000256" key="5">
    <source>
        <dbReference type="ARBA" id="ARBA00022898"/>
    </source>
</evidence>
<dbReference type="OrthoDB" id="9808024at2"/>
<proteinExistence type="inferred from homology"/>
<dbReference type="SUPFAM" id="SSF53686">
    <property type="entry name" value="Tryptophan synthase beta subunit-like PLP-dependent enzymes"/>
    <property type="match status" value="1"/>
</dbReference>
<dbReference type="InterPro" id="IPR036052">
    <property type="entry name" value="TrpB-like_PALP_sf"/>
</dbReference>
<comment type="cofactor">
    <cofactor evidence="1">
        <name>pyridoxal 5'-phosphate</name>
        <dbReference type="ChEBI" id="CHEBI:597326"/>
    </cofactor>
</comment>
<dbReference type="EMBL" id="CP014806">
    <property type="protein sequence ID" value="AMW98140.1"/>
    <property type="molecule type" value="Genomic_DNA"/>
</dbReference>
<accession>A0A143H9T2</accession>
<dbReference type="RefSeq" id="WP_066784608.1">
    <property type="nucleotide sequence ID" value="NZ_CP014806.1"/>
</dbReference>
<evidence type="ECO:0000256" key="3">
    <source>
        <dbReference type="ARBA" id="ARBA00022605"/>
    </source>
</evidence>
<evidence type="ECO:0000256" key="2">
    <source>
        <dbReference type="ARBA" id="ARBA00007103"/>
    </source>
</evidence>
<dbReference type="PROSITE" id="PS00901">
    <property type="entry name" value="CYS_SYNTHASE"/>
    <property type="match status" value="1"/>
</dbReference>
<evidence type="ECO:0000256" key="1">
    <source>
        <dbReference type="ARBA" id="ARBA00001933"/>
    </source>
</evidence>
<organism evidence="8 9">
    <name type="scientific">Rummeliibacillus stabekisii</name>
    <dbReference type="NCBI Taxonomy" id="241244"/>
    <lineage>
        <taxon>Bacteria</taxon>
        <taxon>Bacillati</taxon>
        <taxon>Bacillota</taxon>
        <taxon>Bacilli</taxon>
        <taxon>Bacillales</taxon>
        <taxon>Caryophanaceae</taxon>
        <taxon>Rummeliibacillus</taxon>
    </lineage>
</organism>
<dbReference type="GO" id="GO:0006535">
    <property type="term" value="P:cysteine biosynthetic process from serine"/>
    <property type="evidence" value="ECO:0007669"/>
    <property type="project" value="InterPro"/>
</dbReference>
<protein>
    <submittedName>
        <fullName evidence="8">Cysteine synthase</fullName>
    </submittedName>
</protein>
<dbReference type="STRING" id="241244.ATY39_01125"/>
<dbReference type="FunFam" id="3.40.50.1100:FF:000118">
    <property type="entry name" value="Related to CYS4-cystathionine beta-synthase"/>
    <property type="match status" value="1"/>
</dbReference>
<evidence type="ECO:0000313" key="8">
    <source>
        <dbReference type="EMBL" id="AMW98140.1"/>
    </source>
</evidence>
<dbReference type="PANTHER" id="PTHR10314">
    <property type="entry name" value="CYSTATHIONINE BETA-SYNTHASE"/>
    <property type="match status" value="1"/>
</dbReference>
<keyword evidence="5" id="KW-0663">Pyridoxal phosphate</keyword>
<comment type="similarity">
    <text evidence="2">Belongs to the cysteine synthase/cystathionine beta-synthase family.</text>
</comment>
<evidence type="ECO:0000256" key="4">
    <source>
        <dbReference type="ARBA" id="ARBA00022679"/>
    </source>
</evidence>
<dbReference type="InterPro" id="IPR050214">
    <property type="entry name" value="Cys_Synth/Cystath_Beta-Synth"/>
</dbReference>
<dbReference type="InterPro" id="IPR001926">
    <property type="entry name" value="TrpB-like_PALP"/>
</dbReference>
<keyword evidence="3" id="KW-0028">Amino-acid biosynthesis</keyword>
<dbReference type="KEGG" id="rst:ATY39_01125"/>
<reference evidence="9" key="2">
    <citation type="submission" date="2016-03" db="EMBL/GenBank/DDBJ databases">
        <authorList>
            <person name="Ploux O."/>
        </authorList>
    </citation>
    <scope>NUCLEOTIDE SEQUENCE [LARGE SCALE GENOMIC DNA]</scope>
    <source>
        <strain evidence="9">PP9</strain>
    </source>
</reference>
<keyword evidence="9" id="KW-1185">Reference proteome</keyword>
<dbReference type="AlphaFoldDB" id="A0A143H9T2"/>
<sequence>MKYAKNIQQLIGHTPLLELTAFPLPEGVRLFAKLEFFNPGGSVKDRLGQYLLEQAFRSGELQKGGTVIEPTAGNTGIGLALAAIHYGVKAVFVTPEKFSQEKQILMKALGAKVVNTPTELGMEGAIKKAEELLQTIPNSYYPGQFRNEWNPATYYETLGPELVEAMEGQIDIFVAGAGSGGTFTGTARYLKDHVSGVRCVVVEPEGSILNGGKPGSHKTEGIGMEFLPPFIDTALFDGIHTISDQEAFHYLREAAKLEGLLVGSSSGAALAAALKEAEQAPPGSHIVTIFPDSSERYISNRIYDEVK</sequence>
<name>A0A143H9T2_9BACL</name>